<dbReference type="Proteomes" id="UP000578819">
    <property type="component" value="Unassembled WGS sequence"/>
</dbReference>
<feature type="transmembrane region" description="Helical" evidence="2">
    <location>
        <begin position="124"/>
        <end position="145"/>
    </location>
</feature>
<comment type="caution">
    <text evidence="3">The sequence shown here is derived from an EMBL/GenBank/DDBJ whole genome shotgun (WGS) entry which is preliminary data.</text>
</comment>
<feature type="region of interest" description="Disordered" evidence="1">
    <location>
        <begin position="187"/>
        <end position="234"/>
    </location>
</feature>
<evidence type="ECO:0000313" key="3">
    <source>
        <dbReference type="EMBL" id="MBB4959041.1"/>
    </source>
</evidence>
<keyword evidence="2" id="KW-0472">Membrane</keyword>
<evidence type="ECO:0000313" key="4">
    <source>
        <dbReference type="Proteomes" id="UP000578819"/>
    </source>
</evidence>
<protein>
    <submittedName>
        <fullName evidence="3">Putative membrane protein YqjE</fullName>
    </submittedName>
</protein>
<feature type="transmembrane region" description="Helical" evidence="2">
    <location>
        <begin position="43"/>
        <end position="65"/>
    </location>
</feature>
<dbReference type="AlphaFoldDB" id="A0A7W7WPA8"/>
<organism evidence="3 4">
    <name type="scientific">Micromonospora polyrhachis</name>
    <dbReference type="NCBI Taxonomy" id="1282883"/>
    <lineage>
        <taxon>Bacteria</taxon>
        <taxon>Bacillati</taxon>
        <taxon>Actinomycetota</taxon>
        <taxon>Actinomycetes</taxon>
        <taxon>Micromonosporales</taxon>
        <taxon>Micromonosporaceae</taxon>
        <taxon>Micromonospora</taxon>
    </lineage>
</organism>
<keyword evidence="4" id="KW-1185">Reference proteome</keyword>
<keyword evidence="2" id="KW-0812">Transmembrane</keyword>
<name>A0A7W7WPA8_9ACTN</name>
<reference evidence="3 4" key="1">
    <citation type="submission" date="2020-08" db="EMBL/GenBank/DDBJ databases">
        <title>Sequencing the genomes of 1000 actinobacteria strains.</title>
        <authorList>
            <person name="Klenk H.-P."/>
        </authorList>
    </citation>
    <scope>NUCLEOTIDE SEQUENCE [LARGE SCALE GENOMIC DNA]</scope>
    <source>
        <strain evidence="3 4">DSM 45886</strain>
    </source>
</reference>
<dbReference type="EMBL" id="JACHJW010000001">
    <property type="protein sequence ID" value="MBB4959041.1"/>
    <property type="molecule type" value="Genomic_DNA"/>
</dbReference>
<feature type="transmembrane region" description="Helical" evidence="2">
    <location>
        <begin position="85"/>
        <end position="112"/>
    </location>
</feature>
<dbReference type="RefSeq" id="WP_184535039.1">
    <property type="nucleotide sequence ID" value="NZ_JACHJW010000001.1"/>
</dbReference>
<proteinExistence type="predicted"/>
<sequence length="234" mass="24353">MSDDRLVPRQDSRSDSPAVIEWGNEAPARPSRFVDGLLRDRRLVAVVAGLGAVAVLASLVGEWTITTLANHGSTGELPNVRVPAGVAAGGTFGVGYLVGLLGIIGALALALVGATPTVRHNARVVGLVLSGGLLGMLAAMASSLGDERRSLSLSDDGFRVEPGRGLVMAFVGTALFGLALYLAGRTRNSSTDGGRWRRRPEPEFESGEEQAGPADLTVTPTVPFAHPNESHRPT</sequence>
<feature type="transmembrane region" description="Helical" evidence="2">
    <location>
        <begin position="165"/>
        <end position="183"/>
    </location>
</feature>
<evidence type="ECO:0000256" key="2">
    <source>
        <dbReference type="SAM" id="Phobius"/>
    </source>
</evidence>
<evidence type="ECO:0000256" key="1">
    <source>
        <dbReference type="SAM" id="MobiDB-lite"/>
    </source>
</evidence>
<gene>
    <name evidence="3" type="ORF">FHR38_002774</name>
</gene>
<accession>A0A7W7WPA8</accession>
<keyword evidence="2" id="KW-1133">Transmembrane helix</keyword>